<dbReference type="Pfam" id="PF04616">
    <property type="entry name" value="Glyco_hydro_43"/>
    <property type="match status" value="1"/>
</dbReference>
<keyword evidence="8" id="KW-1185">Reference proteome</keyword>
<dbReference type="InterPro" id="IPR023296">
    <property type="entry name" value="Glyco_hydro_beta-prop_sf"/>
</dbReference>
<dbReference type="Proteomes" id="UP000606193">
    <property type="component" value="Unassembled WGS sequence"/>
</dbReference>
<comment type="caution">
    <text evidence="7">The sequence shown here is derived from an EMBL/GenBank/DDBJ whole genome shotgun (WGS) entry which is preliminary data.</text>
</comment>
<keyword evidence="4" id="KW-0119">Carbohydrate metabolism</keyword>
<dbReference type="InterPro" id="IPR052176">
    <property type="entry name" value="Glycosyl_Hydrlase_43_Enz"/>
</dbReference>
<evidence type="ECO:0000313" key="7">
    <source>
        <dbReference type="EMBL" id="MBC8561585.1"/>
    </source>
</evidence>
<dbReference type="PANTHER" id="PTHR43772">
    <property type="entry name" value="ENDO-1,4-BETA-XYLANASE"/>
    <property type="match status" value="1"/>
</dbReference>
<dbReference type="RefSeq" id="WP_118676742.1">
    <property type="nucleotide sequence ID" value="NZ_JACRSX010000002.1"/>
</dbReference>
<sequence length="440" mass="49686">MANPYLPSWEYIPDGEPRVFGDRIYVYGSHDRVDSDEFCDYKLKVWSAPVNEPGKWVCHGDAFHTKADRDHASDIDWSEKCLYAPDVVEKDGKYYLYAYVLDSKGCVAVSDKPEGPFELVSRYEYNIPDHYDNGTFIDPGVLVDDDGRVYVYCGYLGSYMCEINGDNMYQVIDGTYQENIIPTDEPWNFFEACSPRKVGDTYYLIYSPKRGCQLAYATSDSPTGPFTYRGYIVDNGIDFPGGNNHGSICKIGDQWYIFYHRMTNGTIMSRRGCVEKIEILPDGTIPPVEMTSLGFEDSLNPYELTPADTACVLKGSEQLMITEMDAFTRVITNITEGCVMGWKYFDFGNDFTNGTMTLSLKLQPRGCSGRIHVYLDDPVDGEKIGTIEFGTGDHVAEGVMRMVTGRHAVYFVAEDAHSGWAKNSFTGRQLLDLEAFVFRK</sequence>
<evidence type="ECO:0000256" key="6">
    <source>
        <dbReference type="RuleBase" id="RU361187"/>
    </source>
</evidence>
<keyword evidence="2" id="KW-0858">Xylan degradation</keyword>
<evidence type="ECO:0000256" key="4">
    <source>
        <dbReference type="ARBA" id="ARBA00023277"/>
    </source>
</evidence>
<dbReference type="CDD" id="cd18620">
    <property type="entry name" value="GH43_XylA-like"/>
    <property type="match status" value="1"/>
</dbReference>
<protein>
    <submittedName>
        <fullName evidence="7">Family 43 glycosylhydrolase</fullName>
    </submittedName>
</protein>
<gene>
    <name evidence="7" type="ORF">H8704_02900</name>
</gene>
<dbReference type="EMBL" id="JACRSX010000002">
    <property type="protein sequence ID" value="MBC8561585.1"/>
    <property type="molecule type" value="Genomic_DNA"/>
</dbReference>
<evidence type="ECO:0000256" key="2">
    <source>
        <dbReference type="ARBA" id="ARBA00022651"/>
    </source>
</evidence>
<dbReference type="InterPro" id="IPR006710">
    <property type="entry name" value="Glyco_hydro_43"/>
</dbReference>
<dbReference type="SUPFAM" id="SSF75005">
    <property type="entry name" value="Arabinanase/levansucrase/invertase"/>
    <property type="match status" value="1"/>
</dbReference>
<accession>A0ABR7MYX2</accession>
<keyword evidence="2" id="KW-0624">Polysaccharide degradation</keyword>
<dbReference type="Gene3D" id="2.115.10.20">
    <property type="entry name" value="Glycosyl hydrolase domain, family 43"/>
    <property type="match status" value="1"/>
</dbReference>
<evidence type="ECO:0000313" key="8">
    <source>
        <dbReference type="Proteomes" id="UP000606193"/>
    </source>
</evidence>
<dbReference type="CDD" id="cd04084">
    <property type="entry name" value="CBM6_xylanase-like"/>
    <property type="match status" value="1"/>
</dbReference>
<evidence type="ECO:0000256" key="3">
    <source>
        <dbReference type="ARBA" id="ARBA00022801"/>
    </source>
</evidence>
<organism evidence="7 8">
    <name type="scientific">Jutongia huaianensis</name>
    <dbReference type="NCBI Taxonomy" id="2763668"/>
    <lineage>
        <taxon>Bacteria</taxon>
        <taxon>Bacillati</taxon>
        <taxon>Bacillota</taxon>
        <taxon>Clostridia</taxon>
        <taxon>Lachnospirales</taxon>
        <taxon>Lachnospiraceae</taxon>
        <taxon>Jutongia</taxon>
    </lineage>
</organism>
<evidence type="ECO:0000256" key="5">
    <source>
        <dbReference type="ARBA" id="ARBA00023295"/>
    </source>
</evidence>
<dbReference type="Gene3D" id="2.60.120.260">
    <property type="entry name" value="Galactose-binding domain-like"/>
    <property type="match status" value="1"/>
</dbReference>
<proteinExistence type="inferred from homology"/>
<comment type="similarity">
    <text evidence="1 6">Belongs to the glycosyl hydrolase 43 family.</text>
</comment>
<dbReference type="PANTHER" id="PTHR43772:SF2">
    <property type="entry name" value="PUTATIVE (AFU_ORTHOLOGUE AFUA_2G04480)-RELATED"/>
    <property type="match status" value="1"/>
</dbReference>
<reference evidence="7 8" key="1">
    <citation type="submission" date="2020-08" db="EMBL/GenBank/DDBJ databases">
        <title>Genome public.</title>
        <authorList>
            <person name="Liu C."/>
            <person name="Sun Q."/>
        </authorList>
    </citation>
    <scope>NUCLEOTIDE SEQUENCE [LARGE SCALE GENOMIC DNA]</scope>
    <source>
        <strain evidence="7 8">NSJ-37</strain>
    </source>
</reference>
<name>A0ABR7MYX2_9FIRM</name>
<keyword evidence="3 6" id="KW-0378">Hydrolase</keyword>
<keyword evidence="5 6" id="KW-0326">Glycosidase</keyword>
<evidence type="ECO:0000256" key="1">
    <source>
        <dbReference type="ARBA" id="ARBA00009865"/>
    </source>
</evidence>